<dbReference type="GO" id="GO:0006281">
    <property type="term" value="P:DNA repair"/>
    <property type="evidence" value="ECO:0007669"/>
    <property type="project" value="TreeGrafter"/>
</dbReference>
<keyword evidence="1" id="KW-0378">Hydrolase</keyword>
<dbReference type="EMBL" id="DXGA01000005">
    <property type="protein sequence ID" value="HIW92952.1"/>
    <property type="molecule type" value="Genomic_DNA"/>
</dbReference>
<dbReference type="InterPro" id="IPR036412">
    <property type="entry name" value="HAD-like_sf"/>
</dbReference>
<protein>
    <submittedName>
        <fullName evidence="1">HAD family hydrolase</fullName>
    </submittedName>
</protein>
<dbReference type="PANTHER" id="PTHR43434">
    <property type="entry name" value="PHOSPHOGLYCOLATE PHOSPHATASE"/>
    <property type="match status" value="1"/>
</dbReference>
<name>A0A9D1UM81_9FIRM</name>
<dbReference type="Gene3D" id="3.40.50.1000">
    <property type="entry name" value="HAD superfamily/HAD-like"/>
    <property type="match status" value="1"/>
</dbReference>
<dbReference type="SFLD" id="SFLDS00003">
    <property type="entry name" value="Haloacid_Dehalogenase"/>
    <property type="match status" value="1"/>
</dbReference>
<gene>
    <name evidence="1" type="ORF">H9868_00250</name>
</gene>
<dbReference type="InterPro" id="IPR006439">
    <property type="entry name" value="HAD-SF_hydro_IA"/>
</dbReference>
<dbReference type="PANTHER" id="PTHR43434:SF1">
    <property type="entry name" value="PHOSPHOGLYCOLATE PHOSPHATASE"/>
    <property type="match status" value="1"/>
</dbReference>
<dbReference type="InterPro" id="IPR023214">
    <property type="entry name" value="HAD_sf"/>
</dbReference>
<dbReference type="SUPFAM" id="SSF56784">
    <property type="entry name" value="HAD-like"/>
    <property type="match status" value="1"/>
</dbReference>
<dbReference type="Gene3D" id="1.10.150.240">
    <property type="entry name" value="Putative phosphatase, domain 2"/>
    <property type="match status" value="1"/>
</dbReference>
<organism evidence="1 2">
    <name type="scientific">Candidatus Flavonifractor merdipullorum</name>
    <dbReference type="NCBI Taxonomy" id="2838590"/>
    <lineage>
        <taxon>Bacteria</taxon>
        <taxon>Bacillati</taxon>
        <taxon>Bacillota</taxon>
        <taxon>Clostridia</taxon>
        <taxon>Eubacteriales</taxon>
        <taxon>Oscillospiraceae</taxon>
        <taxon>Flavonifractor</taxon>
    </lineage>
</organism>
<dbReference type="GO" id="GO:0008967">
    <property type="term" value="F:phosphoglycolate phosphatase activity"/>
    <property type="evidence" value="ECO:0007669"/>
    <property type="project" value="TreeGrafter"/>
</dbReference>
<sequence>MMAADGILFDLDGTLWNATARIQEGWNLGREELGLAPTLTLRQVEDCMGLLIEPLARRLLPELEESRLPKGIEICVGHQLACLAGRGGILYPKLEETLAQLAGSYKLFIVSNCVEGYIQAFFAAHGLGKYFTDFEYPGRTGKAKAENITSVVKRNNLKRPVYVGDTQGDYDAATAAGVPFIHAAYGFGRIDHPVPRVDTFADIPAVVGRLSPP</sequence>
<evidence type="ECO:0000313" key="2">
    <source>
        <dbReference type="Proteomes" id="UP000824192"/>
    </source>
</evidence>
<reference evidence="1" key="1">
    <citation type="journal article" date="2021" name="PeerJ">
        <title>Extensive microbial diversity within the chicken gut microbiome revealed by metagenomics and culture.</title>
        <authorList>
            <person name="Gilroy R."/>
            <person name="Ravi A."/>
            <person name="Getino M."/>
            <person name="Pursley I."/>
            <person name="Horton D.L."/>
            <person name="Alikhan N.F."/>
            <person name="Baker D."/>
            <person name="Gharbi K."/>
            <person name="Hall N."/>
            <person name="Watson M."/>
            <person name="Adriaenssens E.M."/>
            <person name="Foster-Nyarko E."/>
            <person name="Jarju S."/>
            <person name="Secka A."/>
            <person name="Antonio M."/>
            <person name="Oren A."/>
            <person name="Chaudhuri R.R."/>
            <person name="La Ragione R."/>
            <person name="Hildebrand F."/>
            <person name="Pallen M.J."/>
        </authorList>
    </citation>
    <scope>NUCLEOTIDE SEQUENCE</scope>
    <source>
        <strain evidence="1">ChiGjej6B6-1540</strain>
    </source>
</reference>
<dbReference type="InterPro" id="IPR041492">
    <property type="entry name" value="HAD_2"/>
</dbReference>
<evidence type="ECO:0000313" key="1">
    <source>
        <dbReference type="EMBL" id="HIW92952.1"/>
    </source>
</evidence>
<dbReference type="InterPro" id="IPR023198">
    <property type="entry name" value="PGP-like_dom2"/>
</dbReference>
<comment type="caution">
    <text evidence="1">The sequence shown here is derived from an EMBL/GenBank/DDBJ whole genome shotgun (WGS) entry which is preliminary data.</text>
</comment>
<proteinExistence type="predicted"/>
<reference evidence="1" key="2">
    <citation type="submission" date="2021-04" db="EMBL/GenBank/DDBJ databases">
        <authorList>
            <person name="Gilroy R."/>
        </authorList>
    </citation>
    <scope>NUCLEOTIDE SEQUENCE</scope>
    <source>
        <strain evidence="1">ChiGjej6B6-1540</strain>
    </source>
</reference>
<dbReference type="InterPro" id="IPR050155">
    <property type="entry name" value="HAD-like_hydrolase_sf"/>
</dbReference>
<dbReference type="Proteomes" id="UP000824192">
    <property type="component" value="Unassembled WGS sequence"/>
</dbReference>
<dbReference type="Pfam" id="PF13419">
    <property type="entry name" value="HAD_2"/>
    <property type="match status" value="1"/>
</dbReference>
<dbReference type="NCBIfam" id="TIGR01549">
    <property type="entry name" value="HAD-SF-IA-v1"/>
    <property type="match status" value="1"/>
</dbReference>
<accession>A0A9D1UM81</accession>
<dbReference type="SFLD" id="SFLDG01129">
    <property type="entry name" value="C1.5:_HAD__Beta-PGM__Phosphata"/>
    <property type="match status" value="1"/>
</dbReference>
<dbReference type="AlphaFoldDB" id="A0A9D1UM81"/>